<protein>
    <submittedName>
        <fullName evidence="1">Uncharacterized protein</fullName>
    </submittedName>
</protein>
<dbReference type="AlphaFoldDB" id="A0A8S0TQB6"/>
<reference evidence="1 2" key="1">
    <citation type="submission" date="2019-12" db="EMBL/GenBank/DDBJ databases">
        <authorList>
            <person name="Alioto T."/>
            <person name="Alioto T."/>
            <person name="Gomez Garrido J."/>
        </authorList>
    </citation>
    <scope>NUCLEOTIDE SEQUENCE [LARGE SCALE GENOMIC DNA]</scope>
</reference>
<evidence type="ECO:0000313" key="1">
    <source>
        <dbReference type="EMBL" id="CAA3005508.1"/>
    </source>
</evidence>
<proteinExistence type="predicted"/>
<name>A0A8S0TQB6_OLEEU</name>
<dbReference type="Gramene" id="OE9A109556T1">
    <property type="protein sequence ID" value="OE9A109556C1"/>
    <property type="gene ID" value="OE9A109556"/>
</dbReference>
<organism evidence="1 2">
    <name type="scientific">Olea europaea subsp. europaea</name>
    <dbReference type="NCBI Taxonomy" id="158383"/>
    <lineage>
        <taxon>Eukaryota</taxon>
        <taxon>Viridiplantae</taxon>
        <taxon>Streptophyta</taxon>
        <taxon>Embryophyta</taxon>
        <taxon>Tracheophyta</taxon>
        <taxon>Spermatophyta</taxon>
        <taxon>Magnoliopsida</taxon>
        <taxon>eudicotyledons</taxon>
        <taxon>Gunneridae</taxon>
        <taxon>Pentapetalae</taxon>
        <taxon>asterids</taxon>
        <taxon>lamiids</taxon>
        <taxon>Lamiales</taxon>
        <taxon>Oleaceae</taxon>
        <taxon>Oleeae</taxon>
        <taxon>Olea</taxon>
    </lineage>
</organism>
<dbReference type="EMBL" id="CACTIH010007246">
    <property type="protein sequence ID" value="CAA3005508.1"/>
    <property type="molecule type" value="Genomic_DNA"/>
</dbReference>
<dbReference type="Proteomes" id="UP000594638">
    <property type="component" value="Unassembled WGS sequence"/>
</dbReference>
<keyword evidence="2" id="KW-1185">Reference proteome</keyword>
<sequence length="74" mass="7649">MKAELGLVELNLIAGTSEEDRVAAAIENSNDNALPPAVIVGGVNVLADIKPSSCFAWSPGNRRPPISLPLALPS</sequence>
<accession>A0A8S0TQB6</accession>
<evidence type="ECO:0000313" key="2">
    <source>
        <dbReference type="Proteomes" id="UP000594638"/>
    </source>
</evidence>
<comment type="caution">
    <text evidence="1">The sequence shown here is derived from an EMBL/GenBank/DDBJ whole genome shotgun (WGS) entry which is preliminary data.</text>
</comment>
<gene>
    <name evidence="1" type="ORF">OLEA9_A109556</name>
</gene>
<dbReference type="OrthoDB" id="926416at2759"/>